<keyword evidence="4 11" id="KW-1133">Transmembrane helix</keyword>
<keyword evidence="12" id="KW-0732">Signal</keyword>
<dbReference type="InterPro" id="IPR047526">
    <property type="entry name" value="TNR19/27/EDAR"/>
</dbReference>
<evidence type="ECO:0000259" key="13">
    <source>
        <dbReference type="PROSITE" id="PS50050"/>
    </source>
</evidence>
<dbReference type="InterPro" id="IPR011029">
    <property type="entry name" value="DEATH-like_dom_sf"/>
</dbReference>
<evidence type="ECO:0000313" key="14">
    <source>
        <dbReference type="EMBL" id="CAH3127346.1"/>
    </source>
</evidence>
<feature type="chain" id="PRO_5046413999" description="TNFR-Cys domain-containing protein" evidence="12">
    <location>
        <begin position="22"/>
        <end position="419"/>
    </location>
</feature>
<dbReference type="Gene3D" id="1.10.533.10">
    <property type="entry name" value="Death Domain, Fas"/>
    <property type="match status" value="1"/>
</dbReference>
<dbReference type="PROSITE" id="PS00652">
    <property type="entry name" value="TNFR_NGFR_1"/>
    <property type="match status" value="1"/>
</dbReference>
<keyword evidence="15" id="KW-1185">Reference proteome</keyword>
<feature type="region of interest" description="Disordered" evidence="10">
    <location>
        <begin position="163"/>
        <end position="204"/>
    </location>
</feature>
<evidence type="ECO:0000256" key="7">
    <source>
        <dbReference type="ARBA" id="ARBA00023170"/>
    </source>
</evidence>
<evidence type="ECO:0000256" key="1">
    <source>
        <dbReference type="ARBA" id="ARBA00004167"/>
    </source>
</evidence>
<name>A0ABN8NYT2_9CNID</name>
<feature type="disulfide bond" evidence="9">
    <location>
        <begin position="76"/>
        <end position="91"/>
    </location>
</feature>
<evidence type="ECO:0000256" key="2">
    <source>
        <dbReference type="ARBA" id="ARBA00022692"/>
    </source>
</evidence>
<evidence type="ECO:0000256" key="11">
    <source>
        <dbReference type="SAM" id="Phobius"/>
    </source>
</evidence>
<organism evidence="14 15">
    <name type="scientific">Porites lobata</name>
    <dbReference type="NCBI Taxonomy" id="104759"/>
    <lineage>
        <taxon>Eukaryota</taxon>
        <taxon>Metazoa</taxon>
        <taxon>Cnidaria</taxon>
        <taxon>Anthozoa</taxon>
        <taxon>Hexacorallia</taxon>
        <taxon>Scleractinia</taxon>
        <taxon>Fungiina</taxon>
        <taxon>Poritidae</taxon>
        <taxon>Porites</taxon>
    </lineage>
</organism>
<feature type="transmembrane region" description="Helical" evidence="11">
    <location>
        <begin position="242"/>
        <end position="264"/>
    </location>
</feature>
<proteinExistence type="predicted"/>
<evidence type="ECO:0000256" key="6">
    <source>
        <dbReference type="ARBA" id="ARBA00023157"/>
    </source>
</evidence>
<dbReference type="SUPFAM" id="SSF47986">
    <property type="entry name" value="DEATH domain"/>
    <property type="match status" value="1"/>
</dbReference>
<keyword evidence="5 11" id="KW-0472">Membrane</keyword>
<dbReference type="EMBL" id="CALNXK010000043">
    <property type="protein sequence ID" value="CAH3127346.1"/>
    <property type="molecule type" value="Genomic_DNA"/>
</dbReference>
<keyword evidence="8" id="KW-0325">Glycoprotein</keyword>
<evidence type="ECO:0000256" key="5">
    <source>
        <dbReference type="ARBA" id="ARBA00023136"/>
    </source>
</evidence>
<evidence type="ECO:0000256" key="10">
    <source>
        <dbReference type="SAM" id="MobiDB-lite"/>
    </source>
</evidence>
<keyword evidence="7" id="KW-0675">Receptor</keyword>
<evidence type="ECO:0000256" key="9">
    <source>
        <dbReference type="PROSITE-ProRule" id="PRU00206"/>
    </source>
</evidence>
<feature type="compositionally biased region" description="Polar residues" evidence="10">
    <location>
        <begin position="172"/>
        <end position="187"/>
    </location>
</feature>
<protein>
    <recommendedName>
        <fullName evidence="13">TNFR-Cys domain-containing protein</fullName>
    </recommendedName>
</protein>
<keyword evidence="2 11" id="KW-0812">Transmembrane</keyword>
<dbReference type="PANTHER" id="PTHR12120">
    <property type="entry name" value="TNFR-CYS DOMAIN-CONTAINING PROTEIN"/>
    <property type="match status" value="1"/>
</dbReference>
<evidence type="ECO:0000256" key="4">
    <source>
        <dbReference type="ARBA" id="ARBA00022989"/>
    </source>
</evidence>
<comment type="caution">
    <text evidence="14">The sequence shown here is derived from an EMBL/GenBank/DDBJ whole genome shotgun (WGS) entry which is preliminary data.</text>
</comment>
<feature type="repeat" description="TNFR-Cys" evidence="9">
    <location>
        <begin position="75"/>
        <end position="114"/>
    </location>
</feature>
<evidence type="ECO:0000313" key="15">
    <source>
        <dbReference type="Proteomes" id="UP001159405"/>
    </source>
</evidence>
<dbReference type="CDD" id="cd00185">
    <property type="entry name" value="TNFRSF"/>
    <property type="match status" value="1"/>
</dbReference>
<feature type="domain" description="TNFR-Cys" evidence="13">
    <location>
        <begin position="75"/>
        <end position="114"/>
    </location>
</feature>
<gene>
    <name evidence="14" type="ORF">PLOB_00032900</name>
</gene>
<dbReference type="PROSITE" id="PS50050">
    <property type="entry name" value="TNFR_NGFR_2"/>
    <property type="match status" value="1"/>
</dbReference>
<evidence type="ECO:0000256" key="8">
    <source>
        <dbReference type="ARBA" id="ARBA00023180"/>
    </source>
</evidence>
<sequence>MMTKWGLLFMIVLGQTVCLFGEPFPCKAGQIHWKPNTTSGDQYKCLECPYCFKGQEPSVPCGSSVPYKTPVDCVECQSGKTYSDADGKEQCKACRMCSGKAIKKNCTVSSNTECDDKCLPGYYEEPFIFGCHPCTDCCNDEKDEIAKECANSEKKCKVRSTPCSRESKRSNSSETVRLKVSTTSPTTYKKPITSDPTWLESKPEKHTSNVLPTLSGNNLVVNFQTKAARSLDQNTNGNDNNVLIIACTVLAAFATLGTIVLISFKLCRRINADTVLARCNRNSNDDSAVDDIELCRPLTSASQEELNEDDMTLTELESNNHGVFDEMCLMLDNGRQSVSRDYERLAACYKGIPLEVRNALQSEHLSNRSPSKMLMNHLKTKYPNLPLRHFVWTLKEIGRNDLVEKLKPYVKKNVNSPPA</sequence>
<feature type="signal peptide" evidence="12">
    <location>
        <begin position="1"/>
        <end position="21"/>
    </location>
</feature>
<evidence type="ECO:0000256" key="12">
    <source>
        <dbReference type="SAM" id="SignalP"/>
    </source>
</evidence>
<accession>A0ABN8NYT2</accession>
<dbReference type="InterPro" id="IPR001368">
    <property type="entry name" value="TNFR/NGFR_Cys_rich_reg"/>
</dbReference>
<comment type="subcellular location">
    <subcellularLocation>
        <location evidence="1">Membrane</location>
        <topology evidence="1">Single-pass membrane protein</topology>
    </subcellularLocation>
</comment>
<comment type="caution">
    <text evidence="9">Lacks conserved residue(s) required for the propagation of feature annotation.</text>
</comment>
<reference evidence="14 15" key="1">
    <citation type="submission" date="2022-05" db="EMBL/GenBank/DDBJ databases">
        <authorList>
            <consortium name="Genoscope - CEA"/>
            <person name="William W."/>
        </authorList>
    </citation>
    <scope>NUCLEOTIDE SEQUENCE [LARGE SCALE GENOMIC DNA]</scope>
</reference>
<evidence type="ECO:0000256" key="3">
    <source>
        <dbReference type="ARBA" id="ARBA00022737"/>
    </source>
</evidence>
<dbReference type="Proteomes" id="UP001159405">
    <property type="component" value="Unassembled WGS sequence"/>
</dbReference>
<dbReference type="PANTHER" id="PTHR12120:SF10">
    <property type="entry name" value="TNFR-CYS DOMAIN-CONTAINING PROTEIN"/>
    <property type="match status" value="1"/>
</dbReference>
<keyword evidence="3" id="KW-0677">Repeat</keyword>
<keyword evidence="6 9" id="KW-1015">Disulfide bond</keyword>
<dbReference type="Gene3D" id="2.10.50.10">
    <property type="entry name" value="Tumor Necrosis Factor Receptor, subunit A, domain 2"/>
    <property type="match status" value="1"/>
</dbReference>
<dbReference type="SMART" id="SM00208">
    <property type="entry name" value="TNFR"/>
    <property type="match status" value="1"/>
</dbReference>